<evidence type="ECO:0000256" key="1">
    <source>
        <dbReference type="PROSITE-ProRule" id="PRU00024"/>
    </source>
</evidence>
<dbReference type="Proteomes" id="UP001652600">
    <property type="component" value="Chromosome 9"/>
</dbReference>
<dbReference type="GeneID" id="103483060"/>
<gene>
    <name evidence="4" type="primary">LOC103483060</name>
</gene>
<accession>A0A1S3AUS9</accession>
<dbReference type="GO" id="GO:0008270">
    <property type="term" value="F:zinc ion binding"/>
    <property type="evidence" value="ECO:0007669"/>
    <property type="project" value="UniProtKB-KW"/>
</dbReference>
<dbReference type="InParanoid" id="A0A1S3AUS9"/>
<keyword evidence="3" id="KW-1185">Reference proteome</keyword>
<dbReference type="AlphaFoldDB" id="A0A1S3AUS9"/>
<dbReference type="Pfam" id="PF04640">
    <property type="entry name" value="PLATZ"/>
    <property type="match status" value="1"/>
</dbReference>
<protein>
    <submittedName>
        <fullName evidence="4">Protein RGF1 INDUCIBLE TRANSCRIPTION FACTOR 1-like</fullName>
    </submittedName>
</protein>
<feature type="domain" description="B box-type" evidence="2">
    <location>
        <begin position="26"/>
        <end position="75"/>
    </location>
</feature>
<dbReference type="KEGG" id="cmo:103483060"/>
<dbReference type="RefSeq" id="XP_008437715.1">
    <property type="nucleotide sequence ID" value="XM_008439493.3"/>
</dbReference>
<evidence type="ECO:0000313" key="4">
    <source>
        <dbReference type="RefSeq" id="XP_008437715.1"/>
    </source>
</evidence>
<dbReference type="OrthoDB" id="1696981at2759"/>
<name>A0A1S3AUS9_CUCME</name>
<dbReference type="PANTHER" id="PTHR31065:SF52">
    <property type="entry name" value="B BOX-TYPE DOMAIN-CONTAINING PROTEIN"/>
    <property type="match status" value="1"/>
</dbReference>
<dbReference type="PANTHER" id="PTHR31065">
    <property type="entry name" value="PLATZ TRANSCRIPTION FACTOR FAMILY PROTEIN"/>
    <property type="match status" value="1"/>
</dbReference>
<dbReference type="InterPro" id="IPR006734">
    <property type="entry name" value="PLATZ"/>
</dbReference>
<keyword evidence="1" id="KW-0863">Zinc-finger</keyword>
<evidence type="ECO:0000313" key="3">
    <source>
        <dbReference type="Proteomes" id="UP001652600"/>
    </source>
</evidence>
<evidence type="ECO:0000259" key="2">
    <source>
        <dbReference type="PROSITE" id="PS50119"/>
    </source>
</evidence>
<dbReference type="PROSITE" id="PS50119">
    <property type="entry name" value="ZF_BBOX"/>
    <property type="match status" value="1"/>
</dbReference>
<dbReference type="eggNOG" id="ENOG502QRZG">
    <property type="taxonomic scope" value="Eukaryota"/>
</dbReference>
<proteinExistence type="predicted"/>
<reference evidence="4" key="1">
    <citation type="submission" date="2025-08" db="UniProtKB">
        <authorList>
            <consortium name="RefSeq"/>
        </authorList>
    </citation>
    <scope>IDENTIFICATION</scope>
    <source>
        <tissue evidence="4">Stem</tissue>
    </source>
</reference>
<keyword evidence="1" id="KW-0479">Metal-binding</keyword>
<organism evidence="3 4">
    <name type="scientific">Cucumis melo</name>
    <name type="common">Muskmelon</name>
    <dbReference type="NCBI Taxonomy" id="3656"/>
    <lineage>
        <taxon>Eukaryota</taxon>
        <taxon>Viridiplantae</taxon>
        <taxon>Streptophyta</taxon>
        <taxon>Embryophyta</taxon>
        <taxon>Tracheophyta</taxon>
        <taxon>Spermatophyta</taxon>
        <taxon>Magnoliopsida</taxon>
        <taxon>eudicotyledons</taxon>
        <taxon>Gunneridae</taxon>
        <taxon>Pentapetalae</taxon>
        <taxon>rosids</taxon>
        <taxon>fabids</taxon>
        <taxon>Cucurbitales</taxon>
        <taxon>Cucurbitaceae</taxon>
        <taxon>Benincaseae</taxon>
        <taxon>Cucumis</taxon>
    </lineage>
</organism>
<sequence length="242" mass="27811">MVREVENNSVPEWVEILLGEKFFTPCSLHISCKKNDKTFFCLFCRSAICFSCFSSHRTHALLQIRRYVYHEVIRLRDAEKLMNCSLVQPYTTNRAKVVFLKERRRGKRRGLRSSSGGSRSNSNNTNLCITCFRNLQYPYLFCSLSCKINQKVNEKIEIISKQKRNYENLPPRTTTETQTPSSVLDRDFSSAAAAVKSVKKKNNRSCVKSLAAVLCRPRCFPISDFATAVNRRKGVPHRSPLN</sequence>
<dbReference type="InterPro" id="IPR000315">
    <property type="entry name" value="Znf_B-box"/>
</dbReference>
<keyword evidence="1" id="KW-0862">Zinc</keyword>